<gene>
    <name evidence="6" type="ORF">FPL22_16440</name>
</gene>
<dbReference type="EMBL" id="VMBG01000003">
    <property type="protein sequence ID" value="TSJ75847.1"/>
    <property type="molecule type" value="Genomic_DNA"/>
</dbReference>
<dbReference type="Gene3D" id="1.10.357.10">
    <property type="entry name" value="Tetracycline Repressor, domain 2"/>
    <property type="match status" value="1"/>
</dbReference>
<dbReference type="InterPro" id="IPR009057">
    <property type="entry name" value="Homeodomain-like_sf"/>
</dbReference>
<comment type="caution">
    <text evidence="6">The sequence shown here is derived from an EMBL/GenBank/DDBJ whole genome shotgun (WGS) entry which is preliminary data.</text>
</comment>
<dbReference type="SUPFAM" id="SSF46689">
    <property type="entry name" value="Homeodomain-like"/>
    <property type="match status" value="1"/>
</dbReference>
<dbReference type="RefSeq" id="WP_144354120.1">
    <property type="nucleotide sequence ID" value="NZ_CBCRVV010000004.1"/>
</dbReference>
<dbReference type="Pfam" id="PF16925">
    <property type="entry name" value="TetR_C_13"/>
    <property type="match status" value="1"/>
</dbReference>
<evidence type="ECO:0000256" key="2">
    <source>
        <dbReference type="ARBA" id="ARBA00023125"/>
    </source>
</evidence>
<evidence type="ECO:0000256" key="1">
    <source>
        <dbReference type="ARBA" id="ARBA00023015"/>
    </source>
</evidence>
<keyword evidence="7" id="KW-1185">Reference proteome</keyword>
<evidence type="ECO:0000256" key="3">
    <source>
        <dbReference type="ARBA" id="ARBA00023163"/>
    </source>
</evidence>
<evidence type="ECO:0000313" key="7">
    <source>
        <dbReference type="Proteomes" id="UP000315648"/>
    </source>
</evidence>
<dbReference type="PANTHER" id="PTHR47506:SF1">
    <property type="entry name" value="HTH-TYPE TRANSCRIPTIONAL REGULATOR YJDC"/>
    <property type="match status" value="1"/>
</dbReference>
<organism evidence="6 7">
    <name type="scientific">Rariglobus hedericola</name>
    <dbReference type="NCBI Taxonomy" id="2597822"/>
    <lineage>
        <taxon>Bacteria</taxon>
        <taxon>Pseudomonadati</taxon>
        <taxon>Verrucomicrobiota</taxon>
        <taxon>Opitutia</taxon>
        <taxon>Opitutales</taxon>
        <taxon>Opitutaceae</taxon>
        <taxon>Rariglobus</taxon>
    </lineage>
</organism>
<accession>A0A556QGT3</accession>
<dbReference type="Pfam" id="PF00440">
    <property type="entry name" value="TetR_N"/>
    <property type="match status" value="1"/>
</dbReference>
<dbReference type="InterPro" id="IPR001647">
    <property type="entry name" value="HTH_TetR"/>
</dbReference>
<evidence type="ECO:0000256" key="4">
    <source>
        <dbReference type="PROSITE-ProRule" id="PRU00335"/>
    </source>
</evidence>
<dbReference type="OrthoDB" id="9814703at2"/>
<dbReference type="SUPFAM" id="SSF48498">
    <property type="entry name" value="Tetracyclin repressor-like, C-terminal domain"/>
    <property type="match status" value="1"/>
</dbReference>
<dbReference type="AlphaFoldDB" id="A0A556QGT3"/>
<feature type="domain" description="HTH tetR-type" evidence="5">
    <location>
        <begin position="5"/>
        <end position="65"/>
    </location>
</feature>
<dbReference type="Proteomes" id="UP000315648">
    <property type="component" value="Unassembled WGS sequence"/>
</dbReference>
<dbReference type="InterPro" id="IPR011075">
    <property type="entry name" value="TetR_C"/>
</dbReference>
<reference evidence="6 7" key="1">
    <citation type="submission" date="2019-07" db="EMBL/GenBank/DDBJ databases">
        <title>Description of 53C-WASEF.</title>
        <authorList>
            <person name="Pitt A."/>
            <person name="Hahn M.W."/>
        </authorList>
    </citation>
    <scope>NUCLEOTIDE SEQUENCE [LARGE SCALE GENOMIC DNA]</scope>
    <source>
        <strain evidence="6 7">53C-WASEF</strain>
    </source>
</reference>
<dbReference type="PROSITE" id="PS50977">
    <property type="entry name" value="HTH_TETR_2"/>
    <property type="match status" value="1"/>
</dbReference>
<keyword evidence="3" id="KW-0804">Transcription</keyword>
<dbReference type="GO" id="GO:0003677">
    <property type="term" value="F:DNA binding"/>
    <property type="evidence" value="ECO:0007669"/>
    <property type="project" value="UniProtKB-UniRule"/>
</dbReference>
<keyword evidence="2 4" id="KW-0238">DNA-binding</keyword>
<feature type="DNA-binding region" description="H-T-H motif" evidence="4">
    <location>
        <begin position="28"/>
        <end position="47"/>
    </location>
</feature>
<protein>
    <submittedName>
        <fullName evidence="6">TetR/AcrR family transcriptional regulator</fullName>
    </submittedName>
</protein>
<proteinExistence type="predicted"/>
<name>A0A556QGT3_9BACT</name>
<evidence type="ECO:0000259" key="5">
    <source>
        <dbReference type="PROSITE" id="PS50977"/>
    </source>
</evidence>
<keyword evidence="1" id="KW-0805">Transcription regulation</keyword>
<dbReference type="InterPro" id="IPR036271">
    <property type="entry name" value="Tet_transcr_reg_TetR-rel_C_sf"/>
</dbReference>
<dbReference type="PRINTS" id="PR00455">
    <property type="entry name" value="HTHTETR"/>
</dbReference>
<evidence type="ECO:0000313" key="6">
    <source>
        <dbReference type="EMBL" id="TSJ75847.1"/>
    </source>
</evidence>
<dbReference type="PANTHER" id="PTHR47506">
    <property type="entry name" value="TRANSCRIPTIONAL REGULATORY PROTEIN"/>
    <property type="match status" value="1"/>
</dbReference>
<sequence length="204" mass="22368">MGRTSNAKEKLLDAALELIWERSYGVVTIDAICEKAGVKKGSFYYFYESKSALAVEALEADWNECGKQKWDGLFSASIPPLERIRNFFLSTYEGQLALQKEHGQVLGCPCFSVGSETSTQDEAIRLKVQEILQRQVRYFESAIRDGQADGSIAAGDAASKAKCLFALLEGSLGQARIQNDLEFLRVLPETSLSILGVARTSTAA</sequence>